<name>A0A428TUV8_9HYPO</name>
<evidence type="ECO:0000313" key="2">
    <source>
        <dbReference type="EMBL" id="RSM05847.1"/>
    </source>
</evidence>
<gene>
    <name evidence="2" type="ORF">CDV31_009423</name>
</gene>
<dbReference type="Proteomes" id="UP000288429">
    <property type="component" value="Unassembled WGS sequence"/>
</dbReference>
<keyword evidence="3" id="KW-1185">Reference proteome</keyword>
<protein>
    <submittedName>
        <fullName evidence="2">Uncharacterized protein</fullName>
    </submittedName>
</protein>
<feature type="region of interest" description="Disordered" evidence="1">
    <location>
        <begin position="1"/>
        <end position="42"/>
    </location>
</feature>
<reference evidence="2 3" key="1">
    <citation type="submission" date="2017-06" db="EMBL/GenBank/DDBJ databases">
        <title>Cmopartive genomic analysis of Ambrosia Fusariam Clade fungi.</title>
        <authorList>
            <person name="Stajich J.E."/>
            <person name="Carrillo J."/>
            <person name="Kijimoto T."/>
            <person name="Eskalen A."/>
            <person name="O'Donnell K."/>
            <person name="Kasson M."/>
        </authorList>
    </citation>
    <scope>NUCLEOTIDE SEQUENCE [LARGE SCALE GENOMIC DNA]</scope>
    <source>
        <strain evidence="2 3">NRRL 20438</strain>
    </source>
</reference>
<organism evidence="2 3">
    <name type="scientific">Fusarium ambrosium</name>
    <dbReference type="NCBI Taxonomy" id="131363"/>
    <lineage>
        <taxon>Eukaryota</taxon>
        <taxon>Fungi</taxon>
        <taxon>Dikarya</taxon>
        <taxon>Ascomycota</taxon>
        <taxon>Pezizomycotina</taxon>
        <taxon>Sordariomycetes</taxon>
        <taxon>Hypocreomycetidae</taxon>
        <taxon>Hypocreales</taxon>
        <taxon>Nectriaceae</taxon>
        <taxon>Fusarium</taxon>
        <taxon>Fusarium solani species complex</taxon>
    </lineage>
</organism>
<evidence type="ECO:0000313" key="3">
    <source>
        <dbReference type="Proteomes" id="UP000288429"/>
    </source>
</evidence>
<comment type="caution">
    <text evidence="2">The sequence shown here is derived from an EMBL/GenBank/DDBJ whole genome shotgun (WGS) entry which is preliminary data.</text>
</comment>
<accession>A0A428TUV8</accession>
<proteinExistence type="predicted"/>
<sequence length="100" mass="11423">MFPSDACSHSIGSDQDPELQWSNKGRYSPKLQRPAPRPRQVPTRNLHIEIGNLQPHYLQHIDLVSTTKLSSNRIHVTERRQASPHHVDTCAVALRAHLFE</sequence>
<dbReference type="EMBL" id="NIZV01000133">
    <property type="protein sequence ID" value="RSM05847.1"/>
    <property type="molecule type" value="Genomic_DNA"/>
</dbReference>
<dbReference type="AlphaFoldDB" id="A0A428TUV8"/>
<evidence type="ECO:0000256" key="1">
    <source>
        <dbReference type="SAM" id="MobiDB-lite"/>
    </source>
</evidence>